<keyword evidence="3" id="KW-0677">Repeat</keyword>
<evidence type="ECO:0000256" key="1">
    <source>
        <dbReference type="ARBA" id="ARBA00004123"/>
    </source>
</evidence>
<evidence type="ECO:0000256" key="6">
    <source>
        <dbReference type="ARBA" id="ARBA00023242"/>
    </source>
</evidence>
<feature type="region of interest" description="Disordered" evidence="8">
    <location>
        <begin position="281"/>
        <end position="305"/>
    </location>
</feature>
<dbReference type="PROSITE" id="PS00028">
    <property type="entry name" value="ZINC_FINGER_C2H2_1"/>
    <property type="match status" value="2"/>
</dbReference>
<feature type="region of interest" description="Disordered" evidence="8">
    <location>
        <begin position="174"/>
        <end position="219"/>
    </location>
</feature>
<evidence type="ECO:0000256" key="8">
    <source>
        <dbReference type="SAM" id="MobiDB-lite"/>
    </source>
</evidence>
<feature type="compositionally biased region" description="Basic and acidic residues" evidence="8">
    <location>
        <begin position="378"/>
        <end position="389"/>
    </location>
</feature>
<dbReference type="GO" id="GO:0008270">
    <property type="term" value="F:zinc ion binding"/>
    <property type="evidence" value="ECO:0007669"/>
    <property type="project" value="UniProtKB-KW"/>
</dbReference>
<proteinExistence type="predicted"/>
<evidence type="ECO:0000313" key="10">
    <source>
        <dbReference type="EMBL" id="KAF9539450.1"/>
    </source>
</evidence>
<feature type="region of interest" description="Disordered" evidence="8">
    <location>
        <begin position="378"/>
        <end position="406"/>
    </location>
</feature>
<dbReference type="PANTHER" id="PTHR24394">
    <property type="entry name" value="ZINC FINGER PROTEIN"/>
    <property type="match status" value="1"/>
</dbReference>
<dbReference type="Gene3D" id="3.30.160.60">
    <property type="entry name" value="Classic Zinc Finger"/>
    <property type="match status" value="3"/>
</dbReference>
<name>A0A9P6JZX2_9FUNG</name>
<reference evidence="10" key="1">
    <citation type="journal article" date="2020" name="Fungal Divers.">
        <title>Resolving the Mortierellaceae phylogeny through synthesis of multi-gene phylogenetics and phylogenomics.</title>
        <authorList>
            <person name="Vandepol N."/>
            <person name="Liber J."/>
            <person name="Desiro A."/>
            <person name="Na H."/>
            <person name="Kennedy M."/>
            <person name="Barry K."/>
            <person name="Grigoriev I.V."/>
            <person name="Miller A.N."/>
            <person name="O'Donnell K."/>
            <person name="Stajich J.E."/>
            <person name="Bonito G."/>
        </authorList>
    </citation>
    <scope>NUCLEOTIDE SEQUENCE</scope>
    <source>
        <strain evidence="10">NRRL 2591</strain>
    </source>
</reference>
<evidence type="ECO:0000259" key="9">
    <source>
        <dbReference type="PROSITE" id="PS50157"/>
    </source>
</evidence>
<protein>
    <recommendedName>
        <fullName evidence="9">C2H2-type domain-containing protein</fullName>
    </recommendedName>
</protein>
<evidence type="ECO:0000313" key="11">
    <source>
        <dbReference type="Proteomes" id="UP000723463"/>
    </source>
</evidence>
<keyword evidence="6" id="KW-0539">Nucleus</keyword>
<evidence type="ECO:0000256" key="3">
    <source>
        <dbReference type="ARBA" id="ARBA00022737"/>
    </source>
</evidence>
<feature type="domain" description="C2H2-type" evidence="9">
    <location>
        <begin position="224"/>
        <end position="252"/>
    </location>
</feature>
<feature type="compositionally biased region" description="Low complexity" evidence="8">
    <location>
        <begin position="202"/>
        <end position="217"/>
    </location>
</feature>
<dbReference type="GO" id="GO:0005634">
    <property type="term" value="C:nucleus"/>
    <property type="evidence" value="ECO:0007669"/>
    <property type="project" value="UniProtKB-SubCell"/>
</dbReference>
<comment type="subcellular location">
    <subcellularLocation>
        <location evidence="1">Nucleus</location>
    </subcellularLocation>
</comment>
<feature type="domain" description="C2H2-type" evidence="9">
    <location>
        <begin position="253"/>
        <end position="288"/>
    </location>
</feature>
<dbReference type="PROSITE" id="PS50157">
    <property type="entry name" value="ZINC_FINGER_C2H2_2"/>
    <property type="match status" value="4"/>
</dbReference>
<evidence type="ECO:0000256" key="5">
    <source>
        <dbReference type="ARBA" id="ARBA00022833"/>
    </source>
</evidence>
<dbReference type="InterPro" id="IPR013087">
    <property type="entry name" value="Znf_C2H2_type"/>
</dbReference>
<evidence type="ECO:0000256" key="4">
    <source>
        <dbReference type="ARBA" id="ARBA00022771"/>
    </source>
</evidence>
<keyword evidence="11" id="KW-1185">Reference proteome</keyword>
<keyword evidence="2" id="KW-0479">Metal-binding</keyword>
<keyword evidence="4 7" id="KW-0863">Zinc-finger</keyword>
<dbReference type="SUPFAM" id="SSF57667">
    <property type="entry name" value="beta-beta-alpha zinc fingers"/>
    <property type="match status" value="2"/>
</dbReference>
<comment type="caution">
    <text evidence="10">The sequence shown here is derived from an EMBL/GenBank/DDBJ whole genome shotgun (WGS) entry which is preliminary data.</text>
</comment>
<organism evidence="10 11">
    <name type="scientific">Mortierella hygrophila</name>
    <dbReference type="NCBI Taxonomy" id="979708"/>
    <lineage>
        <taxon>Eukaryota</taxon>
        <taxon>Fungi</taxon>
        <taxon>Fungi incertae sedis</taxon>
        <taxon>Mucoromycota</taxon>
        <taxon>Mortierellomycotina</taxon>
        <taxon>Mortierellomycetes</taxon>
        <taxon>Mortierellales</taxon>
        <taxon>Mortierellaceae</taxon>
        <taxon>Mortierella</taxon>
    </lineage>
</organism>
<feature type="region of interest" description="Disordered" evidence="8">
    <location>
        <begin position="1"/>
        <end position="32"/>
    </location>
</feature>
<accession>A0A9P6JZX2</accession>
<dbReference type="PANTHER" id="PTHR24394:SF44">
    <property type="entry name" value="ZINC FINGER PROTEIN 271-LIKE"/>
    <property type="match status" value="1"/>
</dbReference>
<feature type="domain" description="C2H2-type" evidence="9">
    <location>
        <begin position="317"/>
        <end position="348"/>
    </location>
</feature>
<gene>
    <name evidence="10" type="ORF">EC957_005409</name>
</gene>
<sequence length="406" mass="46030">MRQPQQQQQYHHSEESFVDQPHHQHQQRRQKQYQLMQQQNQQHYLELLHQRQLPQLRLQHQQQFQHMQQANALVTAGQVKLLGTHARVRTLATPKDWKDIVLEPLAAETPTLVAVSNQRTEGWSVGAQPAQTGSSIAKGVHFRTTVSMTHNQDEHMSATEALPYARIAELGSRSPSLSLEKESERAVASRAAPDLEDQVKETTVSSTPIESSSSSSTAVPLPPYTCPHCAKCYTSFLYLRTHMLTAHSQEGPYACDGKMTNGVKCQSQFLRRSDLVRHIKSKHPNYTNDKDQPQKSTSSSNGDETLSIAVSSRPVKYPCLHCGKYFTRPFNLRSHMLTHTHTHTQEWPFACDGKTVNGAKCKSQFSRRTDLVRHIKSEHSNYTKDKEQLQKSTSSNNSDEMDLASE</sequence>
<dbReference type="AlphaFoldDB" id="A0A9P6JZX2"/>
<feature type="compositionally biased region" description="Polar residues" evidence="8">
    <location>
        <begin position="294"/>
        <end position="305"/>
    </location>
</feature>
<evidence type="ECO:0000256" key="2">
    <source>
        <dbReference type="ARBA" id="ARBA00022723"/>
    </source>
</evidence>
<dbReference type="EMBL" id="JAAAXW010000245">
    <property type="protein sequence ID" value="KAF9539450.1"/>
    <property type="molecule type" value="Genomic_DNA"/>
</dbReference>
<evidence type="ECO:0000256" key="7">
    <source>
        <dbReference type="PROSITE-ProRule" id="PRU00042"/>
    </source>
</evidence>
<dbReference type="InterPro" id="IPR036236">
    <property type="entry name" value="Znf_C2H2_sf"/>
</dbReference>
<dbReference type="Proteomes" id="UP000723463">
    <property type="component" value="Unassembled WGS sequence"/>
</dbReference>
<dbReference type="SMART" id="SM00355">
    <property type="entry name" value="ZnF_C2H2"/>
    <property type="match status" value="4"/>
</dbReference>
<keyword evidence="5" id="KW-0862">Zinc</keyword>
<feature type="domain" description="C2H2-type" evidence="9">
    <location>
        <begin position="349"/>
        <end position="384"/>
    </location>
</feature>
<dbReference type="Pfam" id="PF00096">
    <property type="entry name" value="zf-C2H2"/>
    <property type="match status" value="2"/>
</dbReference>
<dbReference type="GO" id="GO:0000981">
    <property type="term" value="F:DNA-binding transcription factor activity, RNA polymerase II-specific"/>
    <property type="evidence" value="ECO:0007669"/>
    <property type="project" value="TreeGrafter"/>
</dbReference>
<dbReference type="FunFam" id="3.30.160.60:FF:000100">
    <property type="entry name" value="Zinc finger 45-like"/>
    <property type="match status" value="1"/>
</dbReference>